<evidence type="ECO:0000313" key="1">
    <source>
        <dbReference type="EMBL" id="KWF50202.1"/>
    </source>
</evidence>
<comment type="caution">
    <text evidence="1">The sequence shown here is derived from an EMBL/GenBank/DDBJ whole genome shotgun (WGS) entry which is preliminary data.</text>
</comment>
<dbReference type="RefSeq" id="WP_059467320.1">
    <property type="nucleotide sequence ID" value="NZ_LOTC01000033.1"/>
</dbReference>
<dbReference type="AlphaFoldDB" id="A0AAW3PCQ9"/>
<name>A0AAW3PCQ9_9BURK</name>
<proteinExistence type="predicted"/>
<evidence type="ECO:0000313" key="2">
    <source>
        <dbReference type="Proteomes" id="UP000063236"/>
    </source>
</evidence>
<dbReference type="EMBL" id="LPJV01000039">
    <property type="protein sequence ID" value="KWF50202.1"/>
    <property type="molecule type" value="Genomic_DNA"/>
</dbReference>
<organism evidence="1 2">
    <name type="scientific">Burkholderia diffusa</name>
    <dbReference type="NCBI Taxonomy" id="488732"/>
    <lineage>
        <taxon>Bacteria</taxon>
        <taxon>Pseudomonadati</taxon>
        <taxon>Pseudomonadota</taxon>
        <taxon>Betaproteobacteria</taxon>
        <taxon>Burkholderiales</taxon>
        <taxon>Burkholderiaceae</taxon>
        <taxon>Burkholderia</taxon>
        <taxon>Burkholderia cepacia complex</taxon>
    </lineage>
</organism>
<reference evidence="1 2" key="1">
    <citation type="submission" date="2015-11" db="EMBL/GenBank/DDBJ databases">
        <title>Expanding the genomic diversity of Burkholderia species for the development of highly accurate diagnostics.</title>
        <authorList>
            <person name="Sahl J."/>
            <person name="Keim P."/>
            <person name="Wagner D."/>
        </authorList>
    </citation>
    <scope>NUCLEOTIDE SEQUENCE [LARGE SCALE GENOMIC DNA]</scope>
    <source>
        <strain evidence="1 2">MSMB378WGS</strain>
    </source>
</reference>
<gene>
    <name evidence="1" type="ORF">WL88_21355</name>
</gene>
<protein>
    <submittedName>
        <fullName evidence="1">Uncharacterized protein</fullName>
    </submittedName>
</protein>
<sequence length="71" mass="7681">MACPDRLPDVSRVSVIRRRPQACATRRRDDMNGGALRRANGHRDVSRGTVACRIAWPSFDADDVAAGEGGS</sequence>
<accession>A0AAW3PCQ9</accession>
<dbReference type="Proteomes" id="UP000063236">
    <property type="component" value="Unassembled WGS sequence"/>
</dbReference>